<dbReference type="InterPro" id="IPR050390">
    <property type="entry name" value="C5-Methyltransferase"/>
</dbReference>
<dbReference type="PROSITE" id="PS51679">
    <property type="entry name" value="SAM_MT_C5"/>
    <property type="match status" value="1"/>
</dbReference>
<organism evidence="8 9">
    <name type="scientific">Arthrobacter gyeryongensis</name>
    <dbReference type="NCBI Taxonomy" id="1650592"/>
    <lineage>
        <taxon>Bacteria</taxon>
        <taxon>Bacillati</taxon>
        <taxon>Actinomycetota</taxon>
        <taxon>Actinomycetes</taxon>
        <taxon>Micrococcales</taxon>
        <taxon>Micrococcaceae</taxon>
        <taxon>Arthrobacter</taxon>
    </lineage>
</organism>
<evidence type="ECO:0000256" key="5">
    <source>
        <dbReference type="ARBA" id="ARBA00022747"/>
    </source>
</evidence>
<evidence type="ECO:0000313" key="8">
    <source>
        <dbReference type="EMBL" id="GAA5201421.1"/>
    </source>
</evidence>
<comment type="caution">
    <text evidence="8">The sequence shown here is derived from an EMBL/GenBank/DDBJ whole genome shotgun (WGS) entry which is preliminary data.</text>
</comment>
<evidence type="ECO:0000256" key="1">
    <source>
        <dbReference type="ARBA" id="ARBA00011975"/>
    </source>
</evidence>
<protein>
    <recommendedName>
        <fullName evidence="1">DNA (cytosine-5-)-methyltransferase</fullName>
        <ecNumber evidence="1">2.1.1.37</ecNumber>
    </recommendedName>
</protein>
<dbReference type="InterPro" id="IPR029063">
    <property type="entry name" value="SAM-dependent_MTases_sf"/>
</dbReference>
<evidence type="ECO:0000256" key="6">
    <source>
        <dbReference type="PROSITE-ProRule" id="PRU01016"/>
    </source>
</evidence>
<evidence type="ECO:0000256" key="2">
    <source>
        <dbReference type="ARBA" id="ARBA00022603"/>
    </source>
</evidence>
<dbReference type="PRINTS" id="PR00105">
    <property type="entry name" value="C5METTRFRASE"/>
</dbReference>
<keyword evidence="9" id="KW-1185">Reference proteome</keyword>
<gene>
    <name evidence="8" type="primary">dcm</name>
    <name evidence="8" type="ORF">GCM10023346_45790</name>
</gene>
<accession>A0ABP9SUD8</accession>
<keyword evidence="4 6" id="KW-0949">S-adenosyl-L-methionine</keyword>
<dbReference type="InterPro" id="IPR001525">
    <property type="entry name" value="C5_MeTfrase"/>
</dbReference>
<keyword evidence="3 6" id="KW-0808">Transferase</keyword>
<evidence type="ECO:0000313" key="9">
    <source>
        <dbReference type="Proteomes" id="UP001500200"/>
    </source>
</evidence>
<dbReference type="Proteomes" id="UP001500200">
    <property type="component" value="Unassembled WGS sequence"/>
</dbReference>
<dbReference type="PANTHER" id="PTHR10629:SF52">
    <property type="entry name" value="DNA (CYTOSINE-5)-METHYLTRANSFERASE 1"/>
    <property type="match status" value="1"/>
</dbReference>
<dbReference type="Gene3D" id="3.40.50.150">
    <property type="entry name" value="Vaccinia Virus protein VP39"/>
    <property type="match status" value="1"/>
</dbReference>
<keyword evidence="5" id="KW-0680">Restriction system</keyword>
<comment type="similarity">
    <text evidence="6 7">Belongs to the class I-like SAM-binding methyltransferase superfamily. C5-methyltransferase family.</text>
</comment>
<reference evidence="9" key="1">
    <citation type="journal article" date="2019" name="Int. J. Syst. Evol. Microbiol.">
        <title>The Global Catalogue of Microorganisms (GCM) 10K type strain sequencing project: providing services to taxonomists for standard genome sequencing and annotation.</title>
        <authorList>
            <consortium name="The Broad Institute Genomics Platform"/>
            <consortium name="The Broad Institute Genome Sequencing Center for Infectious Disease"/>
            <person name="Wu L."/>
            <person name="Ma J."/>
        </authorList>
    </citation>
    <scope>NUCLEOTIDE SEQUENCE [LARGE SCALE GENOMIC DNA]</scope>
    <source>
        <strain evidence="9">JCM 18514</strain>
    </source>
</reference>
<dbReference type="Pfam" id="PF00145">
    <property type="entry name" value="DNA_methylase"/>
    <property type="match status" value="1"/>
</dbReference>
<dbReference type="EC" id="2.1.1.37" evidence="1"/>
<evidence type="ECO:0000256" key="4">
    <source>
        <dbReference type="ARBA" id="ARBA00022691"/>
    </source>
</evidence>
<feature type="active site" evidence="6">
    <location>
        <position position="93"/>
    </location>
</feature>
<sequence length="411" mass="45091">MPRKYSVSAAPAHLTMLDLFAGAGGLSEGLREAGFHSLYANELVPTYAKTFGVNHPDTIVDSNDIRDVDAALVRKRLGLARGELALMAGGPPCQGFSINAPKRSTDDRRNHLFREYLRFVEEFEPRAVLIENVPGLVSFEGGATLEAILASLRALGYAADVQILYAPLFGVPQTRWRTIILGLRDGGNPLEAFPEPIHSAPMRVNFTSRFAGRNIVAMPRSLELPSHTTVQDALGDLPVLGNGETGEYLKKYRTAPQNDYQRVLRAGSEGVSNHEAARLGKINVERLRHIPPGGNWTDIPFDLLPAGMKQARRSDHTKRYGRVHPDGLASTILTKCDPHWGAYFHYDQDRAFTVREAARIQSFPDTYVFTGSRVDQYEQVGNAVPPLLAAAVGRSVSKALGVNVDELTRAV</sequence>
<name>A0ABP9SUD8_9MICC</name>
<dbReference type="Gene3D" id="3.90.120.10">
    <property type="entry name" value="DNA Methylase, subunit A, domain 2"/>
    <property type="match status" value="1"/>
</dbReference>
<dbReference type="SUPFAM" id="SSF53335">
    <property type="entry name" value="S-adenosyl-L-methionine-dependent methyltransferases"/>
    <property type="match status" value="1"/>
</dbReference>
<evidence type="ECO:0000256" key="7">
    <source>
        <dbReference type="RuleBase" id="RU000416"/>
    </source>
</evidence>
<dbReference type="NCBIfam" id="TIGR00675">
    <property type="entry name" value="dcm"/>
    <property type="match status" value="1"/>
</dbReference>
<dbReference type="EMBL" id="BAABKK010000035">
    <property type="protein sequence ID" value="GAA5201421.1"/>
    <property type="molecule type" value="Genomic_DNA"/>
</dbReference>
<evidence type="ECO:0000256" key="3">
    <source>
        <dbReference type="ARBA" id="ARBA00022679"/>
    </source>
</evidence>
<keyword evidence="2 6" id="KW-0489">Methyltransferase</keyword>
<proteinExistence type="inferred from homology"/>
<dbReference type="RefSeq" id="WP_345453055.1">
    <property type="nucleotide sequence ID" value="NZ_BAABKK010000035.1"/>
</dbReference>
<dbReference type="PANTHER" id="PTHR10629">
    <property type="entry name" value="CYTOSINE-SPECIFIC METHYLTRANSFERASE"/>
    <property type="match status" value="1"/>
</dbReference>